<dbReference type="Proteomes" id="UP000321548">
    <property type="component" value="Unassembled WGS sequence"/>
</dbReference>
<comment type="subcellular location">
    <subcellularLocation>
        <location evidence="1 10">Periplasm</location>
    </subcellularLocation>
</comment>
<comment type="function">
    <text evidence="10">Participates in the translocation of lipoproteins from the inner membrane to the outer membrane. Only forms a complex with a lipoprotein if the residue after the N-terminal Cys is not an aspartate (The Asp acts as a targeting signal to indicate that the lipoprotein should stay in the inner membrane).</text>
</comment>
<dbReference type="OrthoDB" id="9787361at2"/>
<dbReference type="AlphaFoldDB" id="A0A5C8P177"/>
<accession>A0A5C8P177</accession>
<dbReference type="PANTHER" id="PTHR35869:SF1">
    <property type="entry name" value="OUTER-MEMBRANE LIPOPROTEIN CARRIER PROTEIN"/>
    <property type="match status" value="1"/>
</dbReference>
<dbReference type="EMBL" id="VDUY01000002">
    <property type="protein sequence ID" value="TXL67006.1"/>
    <property type="molecule type" value="Genomic_DNA"/>
</dbReference>
<dbReference type="RefSeq" id="WP_147703255.1">
    <property type="nucleotide sequence ID" value="NZ_VDUY01000002.1"/>
</dbReference>
<protein>
    <recommendedName>
        <fullName evidence="4 10">Outer-membrane lipoprotein carrier protein</fullName>
    </recommendedName>
</protein>
<evidence type="ECO:0000256" key="2">
    <source>
        <dbReference type="ARBA" id="ARBA00007615"/>
    </source>
</evidence>
<dbReference type="Gene3D" id="2.50.20.10">
    <property type="entry name" value="Lipoprotein localisation LolA/LolB/LppX"/>
    <property type="match status" value="1"/>
</dbReference>
<comment type="similarity">
    <text evidence="2 10">Belongs to the LolA family.</text>
</comment>
<dbReference type="PANTHER" id="PTHR35869">
    <property type="entry name" value="OUTER-MEMBRANE LIPOPROTEIN CARRIER PROTEIN"/>
    <property type="match status" value="1"/>
</dbReference>
<evidence type="ECO:0000313" key="12">
    <source>
        <dbReference type="Proteomes" id="UP000321548"/>
    </source>
</evidence>
<evidence type="ECO:0000256" key="4">
    <source>
        <dbReference type="ARBA" id="ARBA00014035"/>
    </source>
</evidence>
<organism evidence="11 12">
    <name type="scientific">Zeimonas arvi</name>
    <dbReference type="NCBI Taxonomy" id="2498847"/>
    <lineage>
        <taxon>Bacteria</taxon>
        <taxon>Pseudomonadati</taxon>
        <taxon>Pseudomonadota</taxon>
        <taxon>Betaproteobacteria</taxon>
        <taxon>Burkholderiales</taxon>
        <taxon>Burkholderiaceae</taxon>
        <taxon>Zeimonas</taxon>
    </lineage>
</organism>
<dbReference type="GO" id="GO:0042953">
    <property type="term" value="P:lipoprotein transport"/>
    <property type="evidence" value="ECO:0007669"/>
    <property type="project" value="InterPro"/>
</dbReference>
<keyword evidence="8 10" id="KW-0653">Protein transport</keyword>
<dbReference type="NCBIfam" id="NF000661">
    <property type="entry name" value="PRK00031.1-3"/>
    <property type="match status" value="1"/>
</dbReference>
<sequence>MTQFIAPTSASRPHDRRRRRLAPAFAAPVLALVMQALAVAPSFAAGLDQLRAFLTETRSAQGEFSQKVLRANGQTLESTQGVFAFSRPGKFRWEVRKPFEQLMVADGERLWFHDKDLNQVTIQKLGAAVGSTPAALLFGSGDLEKAFALSEQGERDGMEWVEAVPRQTDQGFDRIAIGLRDGLPAVMEVRDAFGRTSVFAFEGIRRNPELSASLFRFAPPAGADVIEQK</sequence>
<gene>
    <name evidence="10 11" type="primary">lolA</name>
    <name evidence="11" type="ORF">FHP08_05110</name>
</gene>
<proteinExistence type="inferred from homology"/>
<evidence type="ECO:0000256" key="9">
    <source>
        <dbReference type="ARBA" id="ARBA00023186"/>
    </source>
</evidence>
<keyword evidence="9 10" id="KW-0143">Chaperone</keyword>
<comment type="caution">
    <text evidence="11">The sequence shown here is derived from an EMBL/GenBank/DDBJ whole genome shotgun (WGS) entry which is preliminary data.</text>
</comment>
<dbReference type="NCBIfam" id="TIGR00547">
    <property type="entry name" value="lolA"/>
    <property type="match status" value="1"/>
</dbReference>
<evidence type="ECO:0000256" key="3">
    <source>
        <dbReference type="ARBA" id="ARBA00011245"/>
    </source>
</evidence>
<keyword evidence="12" id="KW-1185">Reference proteome</keyword>
<dbReference type="Pfam" id="PF03548">
    <property type="entry name" value="LolA"/>
    <property type="match status" value="1"/>
</dbReference>
<evidence type="ECO:0000256" key="6">
    <source>
        <dbReference type="ARBA" id="ARBA00022729"/>
    </source>
</evidence>
<dbReference type="SUPFAM" id="SSF89392">
    <property type="entry name" value="Prokaryotic lipoproteins and lipoprotein localization factors"/>
    <property type="match status" value="1"/>
</dbReference>
<dbReference type="InterPro" id="IPR004564">
    <property type="entry name" value="OM_lipoprot_carrier_LolA-like"/>
</dbReference>
<keyword evidence="7 10" id="KW-0574">Periplasm</keyword>
<evidence type="ECO:0000256" key="7">
    <source>
        <dbReference type="ARBA" id="ARBA00022764"/>
    </source>
</evidence>
<dbReference type="InterPro" id="IPR018323">
    <property type="entry name" value="OM_lipoprot_carrier_LolA_Pbac"/>
</dbReference>
<evidence type="ECO:0000256" key="10">
    <source>
        <dbReference type="HAMAP-Rule" id="MF_00240"/>
    </source>
</evidence>
<evidence type="ECO:0000256" key="8">
    <source>
        <dbReference type="ARBA" id="ARBA00022927"/>
    </source>
</evidence>
<comment type="subunit">
    <text evidence="3 10">Monomer.</text>
</comment>
<dbReference type="InterPro" id="IPR029046">
    <property type="entry name" value="LolA/LolB/LppX"/>
</dbReference>
<dbReference type="CDD" id="cd16325">
    <property type="entry name" value="LolA"/>
    <property type="match status" value="1"/>
</dbReference>
<dbReference type="GO" id="GO:0044874">
    <property type="term" value="P:lipoprotein localization to outer membrane"/>
    <property type="evidence" value="ECO:0007669"/>
    <property type="project" value="UniProtKB-UniRule"/>
</dbReference>
<evidence type="ECO:0000256" key="1">
    <source>
        <dbReference type="ARBA" id="ARBA00004418"/>
    </source>
</evidence>
<evidence type="ECO:0000256" key="5">
    <source>
        <dbReference type="ARBA" id="ARBA00022448"/>
    </source>
</evidence>
<dbReference type="HAMAP" id="MF_00240">
    <property type="entry name" value="LolA"/>
    <property type="match status" value="1"/>
</dbReference>
<keyword evidence="5 10" id="KW-0813">Transport</keyword>
<dbReference type="GO" id="GO:0042597">
    <property type="term" value="C:periplasmic space"/>
    <property type="evidence" value="ECO:0007669"/>
    <property type="project" value="UniProtKB-SubCell"/>
</dbReference>
<keyword evidence="11" id="KW-0449">Lipoprotein</keyword>
<keyword evidence="6" id="KW-0732">Signal</keyword>
<name>A0A5C8P177_9BURK</name>
<evidence type="ECO:0000313" key="11">
    <source>
        <dbReference type="EMBL" id="TXL67006.1"/>
    </source>
</evidence>
<reference evidence="11 12" key="1">
    <citation type="submission" date="2019-06" db="EMBL/GenBank/DDBJ databases">
        <title>Quisquiliibacterium sp. nov., isolated from a maize field.</title>
        <authorList>
            <person name="Lin S.-Y."/>
            <person name="Tsai C.-F."/>
            <person name="Young C.-C."/>
        </authorList>
    </citation>
    <scope>NUCLEOTIDE SEQUENCE [LARGE SCALE GENOMIC DNA]</scope>
    <source>
        <strain evidence="11 12">CC-CFT501</strain>
    </source>
</reference>